<dbReference type="PANTHER" id="PTHR30273:SF2">
    <property type="entry name" value="PROTEIN FECR"/>
    <property type="match status" value="1"/>
</dbReference>
<accession>A0ABN5IUN1</accession>
<dbReference type="InterPro" id="IPR012373">
    <property type="entry name" value="Ferrdict_sens_TM"/>
</dbReference>
<dbReference type="Pfam" id="PF04773">
    <property type="entry name" value="FecR"/>
    <property type="match status" value="1"/>
</dbReference>
<sequence>MIDDRQKTLRQDKEAAAWFTLLSDTEVETEALERFDKWIQRDGNRAAYRRIEDISTAAGDLRDDPEMRAAAREALGRRKPRASASSLFRLGPPRLWGGLALAGVIASAVLFATLTRPKTYETAVGGRMTAQLSDGSTVQLNTDTALRVKFSHGERRLELVRGQAFFNVAHDPARPFLVRAGAMEVRALGTRFDVRHDSADASVALAQGQVRVRQRTGQRQAWTLSPGQGLTVLSDGRSTGPARIDVAALTGWTRNIITFHDIALGDAVAEMNRYDRAKITLAPGVPAHAKLSGVFTTGDQEEFLDAAKASFDLESRRRPDGGVELRPRSNG</sequence>
<dbReference type="PIRSF" id="PIRSF018266">
    <property type="entry name" value="FecR"/>
    <property type="match status" value="1"/>
</dbReference>
<dbReference type="Pfam" id="PF16220">
    <property type="entry name" value="DUF4880"/>
    <property type="match status" value="1"/>
</dbReference>
<dbReference type="InterPro" id="IPR032623">
    <property type="entry name" value="FecR_N"/>
</dbReference>
<evidence type="ECO:0000313" key="4">
    <source>
        <dbReference type="EMBL" id="AVQ02705.1"/>
    </source>
</evidence>
<dbReference type="RefSeq" id="WP_013079668.1">
    <property type="nucleotide sequence ID" value="NZ_CP027850.1"/>
</dbReference>
<organism evidence="4 5">
    <name type="scientific">Caulobacter segnis</name>
    <dbReference type="NCBI Taxonomy" id="88688"/>
    <lineage>
        <taxon>Bacteria</taxon>
        <taxon>Pseudomonadati</taxon>
        <taxon>Pseudomonadota</taxon>
        <taxon>Alphaproteobacteria</taxon>
        <taxon>Caulobacterales</taxon>
        <taxon>Caulobacteraceae</taxon>
        <taxon>Caulobacter</taxon>
    </lineage>
</organism>
<keyword evidence="1" id="KW-0812">Transmembrane</keyword>
<proteinExistence type="predicted"/>
<evidence type="ECO:0000256" key="1">
    <source>
        <dbReference type="SAM" id="Phobius"/>
    </source>
</evidence>
<dbReference type="PANTHER" id="PTHR30273">
    <property type="entry name" value="PERIPLASMIC SIGNAL SENSOR AND SIGMA FACTOR ACTIVATOR FECR-RELATED"/>
    <property type="match status" value="1"/>
</dbReference>
<keyword evidence="5" id="KW-1185">Reference proteome</keyword>
<feature type="transmembrane region" description="Helical" evidence="1">
    <location>
        <begin position="95"/>
        <end position="114"/>
    </location>
</feature>
<keyword evidence="1" id="KW-0472">Membrane</keyword>
<feature type="domain" description="FecR protein" evidence="2">
    <location>
        <begin position="119"/>
        <end position="211"/>
    </location>
</feature>
<evidence type="ECO:0000259" key="2">
    <source>
        <dbReference type="Pfam" id="PF04773"/>
    </source>
</evidence>
<reference evidence="4 5" key="1">
    <citation type="journal article" date="2015" name="Biotechnol. Bioeng.">
        <title>Genome sequence and phenotypic characterization of Caulobacter segnis.</title>
        <authorList>
            <person name="Patel S."/>
            <person name="Fletcher B."/>
            <person name="Scott D.C."/>
            <person name="Ely B."/>
        </authorList>
    </citation>
    <scope>NUCLEOTIDE SEQUENCE [LARGE SCALE GENOMIC DNA]</scope>
    <source>
        <strain evidence="4 5">TK0059</strain>
    </source>
</reference>
<protein>
    <submittedName>
        <fullName evidence="4">FecR family protein</fullName>
    </submittedName>
</protein>
<gene>
    <name evidence="4" type="ORF">B7G68_13110</name>
</gene>
<dbReference type="Proteomes" id="UP000240527">
    <property type="component" value="Chromosome"/>
</dbReference>
<dbReference type="InterPro" id="IPR006860">
    <property type="entry name" value="FecR"/>
</dbReference>
<dbReference type="Gene3D" id="2.60.120.1440">
    <property type="match status" value="1"/>
</dbReference>
<keyword evidence="1" id="KW-1133">Transmembrane helix</keyword>
<evidence type="ECO:0000313" key="5">
    <source>
        <dbReference type="Proteomes" id="UP000240527"/>
    </source>
</evidence>
<feature type="domain" description="FecR N-terminal" evidence="3">
    <location>
        <begin position="13"/>
        <end position="53"/>
    </location>
</feature>
<dbReference type="EMBL" id="CP027850">
    <property type="protein sequence ID" value="AVQ02705.1"/>
    <property type="molecule type" value="Genomic_DNA"/>
</dbReference>
<name>A0ABN5IUN1_9CAUL</name>
<evidence type="ECO:0000259" key="3">
    <source>
        <dbReference type="Pfam" id="PF16220"/>
    </source>
</evidence>